<feature type="compositionally biased region" description="Basic and acidic residues" evidence="6">
    <location>
        <begin position="468"/>
        <end position="484"/>
    </location>
</feature>
<sequence length="637" mass="71825">MPAPATTTIPFIAPPENDSLRCTFKDAGFGEEDEDDIEDNPADLQAGHGTHVAGLIYARQLQQGGFGTAAMREQFRAISREWHQFLGFGAEDWTGAGEGGKRRRAGFEAEREEAQFRRFARLGHTDMRGQLRQMMGDETEFRGRQEEVIRSIVRGESPIVQITGTGGGKSLSFMLPAFSASEGTTIVVVPLVSLREDLQTRCEKSRIESHVWHSRGSHPMSRIVFVTPESAVTKGFRDFVNRLQGRQALDRVVVDECHTLLDASQKFRRQMLELGGILREWGVQTVFLTATLPPKDEAAFFSIAKLPAGRVKMFRSRTTRKNIAYRVEMVGAQANRQEEEEDDKVCQIVARWCGRQEKGRVIVYAGSIERVERLGEALGCGHYHAKMKTAEGKATRFKRWMEGGELIVATNALGLGVDVPDVRLVVHAGMPRRLRDYVQESGRAGRDGARSKAVVVCRKPGRPGQDARGAERAKRGRRDQKEGGTWEGAVEEFVEGKWCRRQVLDRVMDGWLGRQGCEADEEACDICTRRHWESMVEELIIQEEEEEEGEGAVAKTMELNYEAQRREGQYESWRAGAEKMEAGREAEEFRDQLERWVRRCVVCHLTGQGEALVARYGRMSDERRADVDGDEEQYGIH</sequence>
<proteinExistence type="inferred from homology"/>
<dbReference type="SMART" id="SM00490">
    <property type="entry name" value="HELICc"/>
    <property type="match status" value="1"/>
</dbReference>
<dbReference type="AlphaFoldDB" id="A0A0F7ZRH5"/>
<dbReference type="InterPro" id="IPR014001">
    <property type="entry name" value="Helicase_ATP-bd"/>
</dbReference>
<dbReference type="GO" id="GO:0004252">
    <property type="term" value="F:serine-type endopeptidase activity"/>
    <property type="evidence" value="ECO:0007669"/>
    <property type="project" value="InterPro"/>
</dbReference>
<evidence type="ECO:0000313" key="9">
    <source>
        <dbReference type="EMBL" id="KJZ69623.1"/>
    </source>
</evidence>
<dbReference type="InterPro" id="IPR001650">
    <property type="entry name" value="Helicase_C-like"/>
</dbReference>
<dbReference type="Pfam" id="PF00270">
    <property type="entry name" value="DEAD"/>
    <property type="match status" value="1"/>
</dbReference>
<keyword evidence="10" id="KW-1185">Reference proteome</keyword>
<evidence type="ECO:0000259" key="7">
    <source>
        <dbReference type="PROSITE" id="PS51192"/>
    </source>
</evidence>
<gene>
    <name evidence="9" type="ORF">HIM_10986</name>
</gene>
<dbReference type="InterPro" id="IPR036852">
    <property type="entry name" value="Peptidase_S8/S53_dom_sf"/>
</dbReference>
<name>A0A0F7ZRH5_9HYPO</name>
<organism evidence="9 10">
    <name type="scientific">Hirsutella minnesotensis 3608</name>
    <dbReference type="NCBI Taxonomy" id="1043627"/>
    <lineage>
        <taxon>Eukaryota</taxon>
        <taxon>Fungi</taxon>
        <taxon>Dikarya</taxon>
        <taxon>Ascomycota</taxon>
        <taxon>Pezizomycotina</taxon>
        <taxon>Sordariomycetes</taxon>
        <taxon>Hypocreomycetidae</taxon>
        <taxon>Hypocreales</taxon>
        <taxon>Ophiocordycipitaceae</taxon>
        <taxon>Hirsutella</taxon>
    </lineage>
</organism>
<reference evidence="9 10" key="1">
    <citation type="journal article" date="2014" name="Genome Biol. Evol.">
        <title>Comparative genomics and transcriptomics analyses reveal divergent lifestyle features of nematode endoparasitic fungus Hirsutella minnesotensis.</title>
        <authorList>
            <person name="Lai Y."/>
            <person name="Liu K."/>
            <person name="Zhang X."/>
            <person name="Zhang X."/>
            <person name="Li K."/>
            <person name="Wang N."/>
            <person name="Shu C."/>
            <person name="Wu Y."/>
            <person name="Wang C."/>
            <person name="Bushley K.E."/>
            <person name="Xiang M."/>
            <person name="Liu X."/>
        </authorList>
    </citation>
    <scope>NUCLEOTIDE SEQUENCE [LARGE SCALE GENOMIC DNA]</scope>
    <source>
        <strain evidence="9 10">3608</strain>
    </source>
</reference>
<dbReference type="Gene3D" id="3.40.50.300">
    <property type="entry name" value="P-loop containing nucleotide triphosphate hydrolases"/>
    <property type="match status" value="2"/>
</dbReference>
<dbReference type="SMART" id="SM00487">
    <property type="entry name" value="DEXDc"/>
    <property type="match status" value="1"/>
</dbReference>
<dbReference type="GO" id="GO:0005737">
    <property type="term" value="C:cytoplasm"/>
    <property type="evidence" value="ECO:0007669"/>
    <property type="project" value="TreeGrafter"/>
</dbReference>
<dbReference type="InterPro" id="IPR027417">
    <property type="entry name" value="P-loop_NTPase"/>
</dbReference>
<dbReference type="Proteomes" id="UP000054481">
    <property type="component" value="Unassembled WGS sequence"/>
</dbReference>
<dbReference type="GO" id="GO:0000724">
    <property type="term" value="P:double-strand break repair via homologous recombination"/>
    <property type="evidence" value="ECO:0007669"/>
    <property type="project" value="TreeGrafter"/>
</dbReference>
<dbReference type="PROSITE" id="PS51192">
    <property type="entry name" value="HELICASE_ATP_BIND_1"/>
    <property type="match status" value="1"/>
</dbReference>
<dbReference type="PANTHER" id="PTHR13710:SF154">
    <property type="entry name" value="RECQ HELICASE, PUTATIVE (AFU_ORTHOLOGUE AFUA_6G14720)-RELATED"/>
    <property type="match status" value="1"/>
</dbReference>
<evidence type="ECO:0000256" key="5">
    <source>
        <dbReference type="ARBA" id="ARBA00034808"/>
    </source>
</evidence>
<dbReference type="EMBL" id="KQ030694">
    <property type="protein sequence ID" value="KJZ69623.1"/>
    <property type="molecule type" value="Genomic_DNA"/>
</dbReference>
<evidence type="ECO:0000259" key="8">
    <source>
        <dbReference type="PROSITE" id="PS51194"/>
    </source>
</evidence>
<evidence type="ECO:0000313" key="10">
    <source>
        <dbReference type="Proteomes" id="UP000054481"/>
    </source>
</evidence>
<dbReference type="GO" id="GO:0005524">
    <property type="term" value="F:ATP binding"/>
    <property type="evidence" value="ECO:0007669"/>
    <property type="project" value="UniProtKB-KW"/>
</dbReference>
<dbReference type="PANTHER" id="PTHR13710">
    <property type="entry name" value="DNA HELICASE RECQ FAMILY MEMBER"/>
    <property type="match status" value="1"/>
</dbReference>
<dbReference type="GO" id="GO:0006508">
    <property type="term" value="P:proteolysis"/>
    <property type="evidence" value="ECO:0007669"/>
    <property type="project" value="InterPro"/>
</dbReference>
<comment type="catalytic activity">
    <reaction evidence="4">
        <text>Couples ATP hydrolysis with the unwinding of duplex DNA by translocating in the 3'-5' direction.</text>
        <dbReference type="EC" id="5.6.2.4"/>
    </reaction>
</comment>
<accession>A0A0F7ZRH5</accession>
<evidence type="ECO:0000256" key="3">
    <source>
        <dbReference type="ARBA" id="ARBA00022840"/>
    </source>
</evidence>
<dbReference type="GO" id="GO:0003676">
    <property type="term" value="F:nucleic acid binding"/>
    <property type="evidence" value="ECO:0007669"/>
    <property type="project" value="InterPro"/>
</dbReference>
<feature type="region of interest" description="Disordered" evidence="6">
    <location>
        <begin position="459"/>
        <end position="485"/>
    </location>
</feature>
<keyword evidence="2" id="KW-0547">Nucleotide-binding</keyword>
<dbReference type="Pfam" id="PF00271">
    <property type="entry name" value="Helicase_C"/>
    <property type="match status" value="1"/>
</dbReference>
<dbReference type="InterPro" id="IPR011545">
    <property type="entry name" value="DEAD/DEAH_box_helicase_dom"/>
</dbReference>
<evidence type="ECO:0000256" key="4">
    <source>
        <dbReference type="ARBA" id="ARBA00034617"/>
    </source>
</evidence>
<evidence type="ECO:0000256" key="1">
    <source>
        <dbReference type="ARBA" id="ARBA00005446"/>
    </source>
</evidence>
<dbReference type="EC" id="5.6.2.4" evidence="5"/>
<evidence type="ECO:0000256" key="6">
    <source>
        <dbReference type="SAM" id="MobiDB-lite"/>
    </source>
</evidence>
<dbReference type="SUPFAM" id="SSF52743">
    <property type="entry name" value="Subtilisin-like"/>
    <property type="match status" value="1"/>
</dbReference>
<dbReference type="GO" id="GO:0043138">
    <property type="term" value="F:3'-5' DNA helicase activity"/>
    <property type="evidence" value="ECO:0007669"/>
    <property type="project" value="UniProtKB-EC"/>
</dbReference>
<evidence type="ECO:0000256" key="2">
    <source>
        <dbReference type="ARBA" id="ARBA00022741"/>
    </source>
</evidence>
<comment type="similarity">
    <text evidence="1">Belongs to the helicase family. RecQ subfamily.</text>
</comment>
<dbReference type="PROSITE" id="PS51194">
    <property type="entry name" value="HELICASE_CTER"/>
    <property type="match status" value="1"/>
</dbReference>
<keyword evidence="3" id="KW-0067">ATP-binding</keyword>
<feature type="domain" description="Helicase C-terminal" evidence="8">
    <location>
        <begin position="344"/>
        <end position="494"/>
    </location>
</feature>
<dbReference type="GO" id="GO:0005694">
    <property type="term" value="C:chromosome"/>
    <property type="evidence" value="ECO:0007669"/>
    <property type="project" value="TreeGrafter"/>
</dbReference>
<dbReference type="GO" id="GO:0009378">
    <property type="term" value="F:four-way junction helicase activity"/>
    <property type="evidence" value="ECO:0007669"/>
    <property type="project" value="TreeGrafter"/>
</dbReference>
<protein>
    <recommendedName>
        <fullName evidence="5">DNA 3'-5' helicase</fullName>
        <ecNumber evidence="5">5.6.2.4</ecNumber>
    </recommendedName>
</protein>
<dbReference type="SUPFAM" id="SSF52540">
    <property type="entry name" value="P-loop containing nucleoside triphosphate hydrolases"/>
    <property type="match status" value="1"/>
</dbReference>
<feature type="domain" description="Helicase ATP-binding" evidence="7">
    <location>
        <begin position="150"/>
        <end position="310"/>
    </location>
</feature>
<dbReference type="OrthoDB" id="10261556at2759"/>